<keyword evidence="2" id="KW-1185">Reference proteome</keyword>
<proteinExistence type="predicted"/>
<dbReference type="EMBL" id="CP061800">
    <property type="protein sequence ID" value="QTA84491.1"/>
    <property type="molecule type" value="Genomic_DNA"/>
</dbReference>
<accession>A0A975GKA0</accession>
<evidence type="ECO:0000313" key="2">
    <source>
        <dbReference type="Proteomes" id="UP000663722"/>
    </source>
</evidence>
<gene>
    <name evidence="1" type="ORF">dnm_004880</name>
</gene>
<name>A0A975GKA0_9BACT</name>
<dbReference type="Proteomes" id="UP000663722">
    <property type="component" value="Chromosome"/>
</dbReference>
<dbReference type="AlphaFoldDB" id="A0A975GKA0"/>
<organism evidence="1 2">
    <name type="scientific">Desulfonema magnum</name>
    <dbReference type="NCBI Taxonomy" id="45655"/>
    <lineage>
        <taxon>Bacteria</taxon>
        <taxon>Pseudomonadati</taxon>
        <taxon>Thermodesulfobacteriota</taxon>
        <taxon>Desulfobacteria</taxon>
        <taxon>Desulfobacterales</taxon>
        <taxon>Desulfococcaceae</taxon>
        <taxon>Desulfonema</taxon>
    </lineage>
</organism>
<sequence length="63" mass="6931">MTASEPQIHTDISDCTNSFQSAKSVSSVVICGSDLMTASEPRIYTDDTDFTDFLNLRNPCHLC</sequence>
<reference evidence="1" key="1">
    <citation type="journal article" date="2021" name="Microb. Physiol.">
        <title>Proteogenomic Insights into the Physiology of Marine, Sulfate-Reducing, Filamentous Desulfonema limicola and Desulfonema magnum.</title>
        <authorList>
            <person name="Schnaars V."/>
            <person name="Wohlbrand L."/>
            <person name="Scheve S."/>
            <person name="Hinrichs C."/>
            <person name="Reinhardt R."/>
            <person name="Rabus R."/>
        </authorList>
    </citation>
    <scope>NUCLEOTIDE SEQUENCE</scope>
    <source>
        <strain evidence="1">4be13</strain>
    </source>
</reference>
<evidence type="ECO:0000313" key="1">
    <source>
        <dbReference type="EMBL" id="QTA84491.1"/>
    </source>
</evidence>
<protein>
    <submittedName>
        <fullName evidence="1">Uncharacterized protein</fullName>
    </submittedName>
</protein>
<dbReference type="KEGG" id="dmm:dnm_004880"/>